<dbReference type="CDD" id="cd01299">
    <property type="entry name" value="Met_dep_hydrolase_A"/>
    <property type="match status" value="1"/>
</dbReference>
<protein>
    <recommendedName>
        <fullName evidence="2">Amidohydrolase-related domain-containing protein</fullName>
    </recommendedName>
</protein>
<dbReference type="InterPro" id="IPR057744">
    <property type="entry name" value="OTAase-like"/>
</dbReference>
<dbReference type="InterPro" id="IPR011059">
    <property type="entry name" value="Metal-dep_hydrolase_composite"/>
</dbReference>
<reference evidence="3" key="1">
    <citation type="journal article" date="2020" name="bioRxiv">
        <title>Comparative genomics of Chlamydomonas.</title>
        <authorList>
            <person name="Craig R.J."/>
            <person name="Hasan A.R."/>
            <person name="Ness R.W."/>
            <person name="Keightley P.D."/>
        </authorList>
    </citation>
    <scope>NUCLEOTIDE SEQUENCE</scope>
    <source>
        <strain evidence="3">CCAP 11/70</strain>
    </source>
</reference>
<dbReference type="Proteomes" id="UP000612055">
    <property type="component" value="Unassembled WGS sequence"/>
</dbReference>
<dbReference type="OrthoDB" id="194468at2759"/>
<dbReference type="GO" id="GO:0016810">
    <property type="term" value="F:hydrolase activity, acting on carbon-nitrogen (but not peptide) bonds"/>
    <property type="evidence" value="ECO:0007669"/>
    <property type="project" value="InterPro"/>
</dbReference>
<dbReference type="Gene3D" id="3.20.20.140">
    <property type="entry name" value="Metal-dependent hydrolases"/>
    <property type="match status" value="1"/>
</dbReference>
<accession>A0A835XF59</accession>
<dbReference type="Gene3D" id="2.30.40.10">
    <property type="entry name" value="Urease, subunit C, domain 1"/>
    <property type="match status" value="1"/>
</dbReference>
<dbReference type="AlphaFoldDB" id="A0A835XF59"/>
<dbReference type="SUPFAM" id="SSF51556">
    <property type="entry name" value="Metallo-dependent hydrolases"/>
    <property type="match status" value="1"/>
</dbReference>
<evidence type="ECO:0000313" key="4">
    <source>
        <dbReference type="Proteomes" id="UP000612055"/>
    </source>
</evidence>
<dbReference type="Pfam" id="PF01979">
    <property type="entry name" value="Amidohydro_1"/>
    <property type="match status" value="1"/>
</dbReference>
<evidence type="ECO:0000259" key="2">
    <source>
        <dbReference type="Pfam" id="PF01979"/>
    </source>
</evidence>
<feature type="domain" description="Amidohydrolase-related" evidence="2">
    <location>
        <begin position="132"/>
        <end position="477"/>
    </location>
</feature>
<evidence type="ECO:0000256" key="1">
    <source>
        <dbReference type="SAM" id="MobiDB-lite"/>
    </source>
</evidence>
<keyword evidence="4" id="KW-1185">Reference proteome</keyword>
<dbReference type="PANTHER" id="PTHR43135:SF3">
    <property type="entry name" value="ALPHA-D-RIBOSE 1-METHYLPHOSPHONATE 5-TRIPHOSPHATE DIPHOSPHATASE"/>
    <property type="match status" value="1"/>
</dbReference>
<organism evidence="3 4">
    <name type="scientific">Edaphochlamys debaryana</name>
    <dbReference type="NCBI Taxonomy" id="47281"/>
    <lineage>
        <taxon>Eukaryota</taxon>
        <taxon>Viridiplantae</taxon>
        <taxon>Chlorophyta</taxon>
        <taxon>core chlorophytes</taxon>
        <taxon>Chlorophyceae</taxon>
        <taxon>CS clade</taxon>
        <taxon>Chlamydomonadales</taxon>
        <taxon>Chlamydomonadales incertae sedis</taxon>
        <taxon>Edaphochlamys</taxon>
    </lineage>
</organism>
<dbReference type="PANTHER" id="PTHR43135">
    <property type="entry name" value="ALPHA-D-RIBOSE 1-METHYLPHOSPHONATE 5-TRIPHOSPHATE DIPHOSPHATASE"/>
    <property type="match status" value="1"/>
</dbReference>
<feature type="compositionally biased region" description="Low complexity" evidence="1">
    <location>
        <begin position="44"/>
        <end position="62"/>
    </location>
</feature>
<name>A0A835XF59_9CHLO</name>
<dbReference type="InterPro" id="IPR032466">
    <property type="entry name" value="Metal_Hydrolase"/>
</dbReference>
<dbReference type="EMBL" id="JAEHOE010000249">
    <property type="protein sequence ID" value="KAG2482175.1"/>
    <property type="molecule type" value="Genomic_DNA"/>
</dbReference>
<dbReference type="SUPFAM" id="SSF51338">
    <property type="entry name" value="Composite domain of metallo-dependent hydrolases"/>
    <property type="match status" value="1"/>
</dbReference>
<proteinExistence type="predicted"/>
<dbReference type="InterPro" id="IPR051781">
    <property type="entry name" value="Metallo-dep_Hydrolase"/>
</dbReference>
<sequence length="536" mass="53473">MAAPHAGAAEEPEPNLPPNELCYSSYARACSLRRAAKRAATEVARSAEPSSAPSPSAAAPSAPLERPLLLTNCRLLDAAAGRYMDEPYQVLLHGGKVAALGAAAPGGGDEGTLAAAAGLAAPAVVVDCGGAVVMPGLCDAHVHATAASADLAALRSLPESYVAARAGAVLGGMLGRGFTTVRDAGGADFGLAQAVEEGLVLGPRLLFTGHALSQTGGHGDFRGRGEDACACGAALRGIGRVCDGDAEVRRAARDELRRGAHCVKVMASGGVASPTDRLTNTQFGVAELAAIVEEAAAAGSYVCAHAYTPPAISRAVQAGVRSIEHGNYLDEPTARLMADKGVFLVPTLGVFLVPTLVTYQELARGGAAAGMPRELVAKVGDAVEAGLRSLGVAAAAGVTMVYGSDLLGDLHPAQAGEFALRCRVLPSAEVLRSATFNAAQLFGMEHSLGRIAPGFDADLLLLAPGVDPLTDAAALAAPGGAAVAAVWKGGLLAKAPRGPAAAGAAERAAGAAGSEGAAAWSGLNMALFGEGRGEAV</sequence>
<gene>
    <name evidence="3" type="ORF">HYH03_018874</name>
</gene>
<evidence type="ECO:0000313" key="3">
    <source>
        <dbReference type="EMBL" id="KAG2482175.1"/>
    </source>
</evidence>
<dbReference type="InterPro" id="IPR006680">
    <property type="entry name" value="Amidohydro-rel"/>
</dbReference>
<feature type="region of interest" description="Disordered" evidence="1">
    <location>
        <begin position="41"/>
        <end position="62"/>
    </location>
</feature>
<comment type="caution">
    <text evidence="3">The sequence shown here is derived from an EMBL/GenBank/DDBJ whole genome shotgun (WGS) entry which is preliminary data.</text>
</comment>